<dbReference type="PANTHER" id="PTHR43712">
    <property type="entry name" value="PUTATIVE (AFU_ORTHOLOGUE AFUA_4G14580)-RELATED"/>
    <property type="match status" value="1"/>
</dbReference>
<dbReference type="Gene3D" id="3.40.50.150">
    <property type="entry name" value="Vaccinia Virus protein VP39"/>
    <property type="match status" value="1"/>
</dbReference>
<dbReference type="PANTHER" id="PTHR43712:SF2">
    <property type="entry name" value="O-METHYLTRANSFERASE CICE"/>
    <property type="match status" value="1"/>
</dbReference>
<dbReference type="EMBL" id="JACAZH010000015">
    <property type="protein sequence ID" value="KAF7349732.1"/>
    <property type="molecule type" value="Genomic_DNA"/>
</dbReference>
<evidence type="ECO:0000259" key="4">
    <source>
        <dbReference type="Pfam" id="PF00891"/>
    </source>
</evidence>
<proteinExistence type="predicted"/>
<organism evidence="6 7">
    <name type="scientific">Mycena sanguinolenta</name>
    <dbReference type="NCBI Taxonomy" id="230812"/>
    <lineage>
        <taxon>Eukaryota</taxon>
        <taxon>Fungi</taxon>
        <taxon>Dikarya</taxon>
        <taxon>Basidiomycota</taxon>
        <taxon>Agaricomycotina</taxon>
        <taxon>Agaricomycetes</taxon>
        <taxon>Agaricomycetidae</taxon>
        <taxon>Agaricales</taxon>
        <taxon>Marasmiineae</taxon>
        <taxon>Mycenaceae</taxon>
        <taxon>Mycena</taxon>
    </lineage>
</organism>
<dbReference type="Gene3D" id="1.10.10.10">
    <property type="entry name" value="Winged helix-like DNA-binding domain superfamily/Winged helix DNA-binding domain"/>
    <property type="match status" value="1"/>
</dbReference>
<dbReference type="InterPro" id="IPR029063">
    <property type="entry name" value="SAM-dependent_MTases_sf"/>
</dbReference>
<evidence type="ECO:0000256" key="2">
    <source>
        <dbReference type="ARBA" id="ARBA00022679"/>
    </source>
</evidence>
<feature type="domain" description="O-methyltransferase dimerisation" evidence="5">
    <location>
        <begin position="83"/>
        <end position="160"/>
    </location>
</feature>
<name>A0A8H6Y0R5_9AGAR</name>
<evidence type="ECO:0008006" key="8">
    <source>
        <dbReference type="Google" id="ProtNLM"/>
    </source>
</evidence>
<dbReference type="GO" id="GO:0046983">
    <property type="term" value="F:protein dimerization activity"/>
    <property type="evidence" value="ECO:0007669"/>
    <property type="project" value="InterPro"/>
</dbReference>
<dbReference type="InterPro" id="IPR036390">
    <property type="entry name" value="WH_DNA-bd_sf"/>
</dbReference>
<dbReference type="Proteomes" id="UP000623467">
    <property type="component" value="Unassembled WGS sequence"/>
</dbReference>
<dbReference type="AlphaFoldDB" id="A0A8H6Y0R5"/>
<feature type="domain" description="O-methyltransferase C-terminal" evidence="4">
    <location>
        <begin position="249"/>
        <end position="368"/>
    </location>
</feature>
<keyword evidence="7" id="KW-1185">Reference proteome</keyword>
<dbReference type="Pfam" id="PF00891">
    <property type="entry name" value="Methyltransf_2"/>
    <property type="match status" value="1"/>
</dbReference>
<reference evidence="6" key="1">
    <citation type="submission" date="2020-05" db="EMBL/GenBank/DDBJ databases">
        <title>Mycena genomes resolve the evolution of fungal bioluminescence.</title>
        <authorList>
            <person name="Tsai I.J."/>
        </authorList>
    </citation>
    <scope>NUCLEOTIDE SEQUENCE</scope>
    <source>
        <strain evidence="6">160909Yilan</strain>
    </source>
</reference>
<keyword evidence="1" id="KW-0489">Methyltransferase</keyword>
<evidence type="ECO:0000313" key="7">
    <source>
        <dbReference type="Proteomes" id="UP000623467"/>
    </source>
</evidence>
<dbReference type="InterPro" id="IPR012967">
    <property type="entry name" value="COMT_dimerisation"/>
</dbReference>
<comment type="caution">
    <text evidence="6">The sequence shown here is derived from an EMBL/GenBank/DDBJ whole genome shotgun (WGS) entry which is preliminary data.</text>
</comment>
<dbReference type="GO" id="GO:0032259">
    <property type="term" value="P:methylation"/>
    <property type="evidence" value="ECO:0007669"/>
    <property type="project" value="UniProtKB-KW"/>
</dbReference>
<keyword evidence="2" id="KW-0808">Transferase</keyword>
<keyword evidence="3" id="KW-0949">S-adenosyl-L-methionine</keyword>
<evidence type="ECO:0000256" key="1">
    <source>
        <dbReference type="ARBA" id="ARBA00022603"/>
    </source>
</evidence>
<dbReference type="SUPFAM" id="SSF46785">
    <property type="entry name" value="Winged helix' DNA-binding domain"/>
    <property type="match status" value="1"/>
</dbReference>
<dbReference type="InterPro" id="IPR036388">
    <property type="entry name" value="WH-like_DNA-bd_sf"/>
</dbReference>
<dbReference type="PROSITE" id="PS51683">
    <property type="entry name" value="SAM_OMT_II"/>
    <property type="match status" value="1"/>
</dbReference>
<evidence type="ECO:0000259" key="5">
    <source>
        <dbReference type="Pfam" id="PF08100"/>
    </source>
</evidence>
<dbReference type="Pfam" id="PF08100">
    <property type="entry name" value="Dimerisation"/>
    <property type="match status" value="1"/>
</dbReference>
<gene>
    <name evidence="6" type="ORF">MSAN_01700000</name>
</gene>
<dbReference type="InterPro" id="IPR001077">
    <property type="entry name" value="COMT_C"/>
</dbReference>
<dbReference type="SUPFAM" id="SSF53335">
    <property type="entry name" value="S-adenosyl-L-methionine-dependent methyltransferases"/>
    <property type="match status" value="1"/>
</dbReference>
<evidence type="ECO:0000313" key="6">
    <source>
        <dbReference type="EMBL" id="KAF7349732.1"/>
    </source>
</evidence>
<accession>A0A8H6Y0R5</accession>
<dbReference type="GO" id="GO:0008171">
    <property type="term" value="F:O-methyltransferase activity"/>
    <property type="evidence" value="ECO:0007669"/>
    <property type="project" value="InterPro"/>
</dbReference>
<dbReference type="InterPro" id="IPR016461">
    <property type="entry name" value="COMT-like"/>
</dbReference>
<protein>
    <recommendedName>
        <fullName evidence="8">S-adenosyl-L-methionine-dependent methyltransferase</fullName>
    </recommendedName>
</protein>
<sequence>MRSIGISTLRRLGNIINEAIDEMEGVYATAEMPLPSLDAPFNPADPAEALLQTTIVEGATLNIMAAASQLSATVASPVVSALHASQAYHISACLRAASEVNVVEVLREAGPAGLHANEIAALSKTDPLLLARILRLLAIHNIFREVKPNVFANNRISSVLDKGKPSKALFENRDNRLTGTSGLAALVECFADHNMKGVAMLADTMLHPKEGELGFNRAYCTTESLWDWLHRPENVYQLQRFDIGFNWSDLPAGSVLVDVGGGIGHISLAIAQKNPGLRVIVQDLEDTIKDSKIYWNENLPSHVESRMVDFQVHDFYTAQPVLNAAVFMLRHIIHDWSDELVVKILRHLRDAAQPTTKLVVIDKILVSAARVPDPGEEAIPGSIRPSAQAPLLPNWGVGKAEVYYHDVSMHCILGGVERTLEQFVEVLAKGGWKLSRCLGDESHCGNSS</sequence>
<evidence type="ECO:0000256" key="3">
    <source>
        <dbReference type="ARBA" id="ARBA00022691"/>
    </source>
</evidence>
<dbReference type="OrthoDB" id="2410195at2759"/>